<protein>
    <submittedName>
        <fullName evidence="2">Uncharacterized protein</fullName>
    </submittedName>
</protein>
<feature type="transmembrane region" description="Helical" evidence="1">
    <location>
        <begin position="20"/>
        <end position="41"/>
    </location>
</feature>
<accession>A0A9D4V085</accession>
<evidence type="ECO:0000313" key="3">
    <source>
        <dbReference type="Proteomes" id="UP000886520"/>
    </source>
</evidence>
<dbReference type="Proteomes" id="UP000886520">
    <property type="component" value="Chromosome 8"/>
</dbReference>
<organism evidence="2 3">
    <name type="scientific">Adiantum capillus-veneris</name>
    <name type="common">Maidenhair fern</name>
    <dbReference type="NCBI Taxonomy" id="13818"/>
    <lineage>
        <taxon>Eukaryota</taxon>
        <taxon>Viridiplantae</taxon>
        <taxon>Streptophyta</taxon>
        <taxon>Embryophyta</taxon>
        <taxon>Tracheophyta</taxon>
        <taxon>Polypodiopsida</taxon>
        <taxon>Polypodiidae</taxon>
        <taxon>Polypodiales</taxon>
        <taxon>Pteridineae</taxon>
        <taxon>Pteridaceae</taxon>
        <taxon>Vittarioideae</taxon>
        <taxon>Adiantum</taxon>
    </lineage>
</organism>
<proteinExistence type="predicted"/>
<keyword evidence="1" id="KW-0472">Membrane</keyword>
<dbReference type="AlphaFoldDB" id="A0A9D4V085"/>
<comment type="caution">
    <text evidence="2">The sequence shown here is derived from an EMBL/GenBank/DDBJ whole genome shotgun (WGS) entry which is preliminary data.</text>
</comment>
<evidence type="ECO:0000313" key="2">
    <source>
        <dbReference type="EMBL" id="KAI5076952.1"/>
    </source>
</evidence>
<name>A0A9D4V085_ADICA</name>
<sequence>MDAPHEPACCKKDSFHSHILLANPLSILASAACASFSFRFFKIKLFKAQTAPEKIRPKLAKSDAAPAPPCRSAASLFFVVLKSVVEECCFMGICSSQYFVPLSEQSLLRISSDNASVASIGIDYCCFQKLMRINAKCFGSRGGVQSFMAIFSCDLPCCILFEPRPAVLGQQSANLPDTAGPRKLTAWRTLKSLSSSDVRTACFMDMIWLRMADMNSVHRLKTSS</sequence>
<dbReference type="EMBL" id="JABFUD020000008">
    <property type="protein sequence ID" value="KAI5076952.1"/>
    <property type="molecule type" value="Genomic_DNA"/>
</dbReference>
<keyword evidence="1" id="KW-1133">Transmembrane helix</keyword>
<gene>
    <name evidence="2" type="ORF">GOP47_0009017</name>
</gene>
<keyword evidence="1" id="KW-0812">Transmembrane</keyword>
<keyword evidence="3" id="KW-1185">Reference proteome</keyword>
<evidence type="ECO:0000256" key="1">
    <source>
        <dbReference type="SAM" id="Phobius"/>
    </source>
</evidence>
<reference evidence="2" key="1">
    <citation type="submission" date="2021-01" db="EMBL/GenBank/DDBJ databases">
        <title>Adiantum capillus-veneris genome.</title>
        <authorList>
            <person name="Fang Y."/>
            <person name="Liao Q."/>
        </authorList>
    </citation>
    <scope>NUCLEOTIDE SEQUENCE</scope>
    <source>
        <strain evidence="2">H3</strain>
        <tissue evidence="2">Leaf</tissue>
    </source>
</reference>